<dbReference type="PROSITE" id="PS51109">
    <property type="entry name" value="G5"/>
    <property type="match status" value="1"/>
</dbReference>
<organism evidence="7 8">
    <name type="scientific">Nakamurella antarctica</name>
    <dbReference type="NCBI Taxonomy" id="1902245"/>
    <lineage>
        <taxon>Bacteria</taxon>
        <taxon>Bacillati</taxon>
        <taxon>Actinomycetota</taxon>
        <taxon>Actinomycetes</taxon>
        <taxon>Nakamurellales</taxon>
        <taxon>Nakamurellaceae</taxon>
        <taxon>Nakamurella</taxon>
    </lineage>
</organism>
<dbReference type="InterPro" id="IPR011098">
    <property type="entry name" value="G5_dom"/>
</dbReference>
<dbReference type="InterPro" id="IPR007137">
    <property type="entry name" value="DUF348"/>
</dbReference>
<proteinExistence type="inferred from homology"/>
<dbReference type="PANTHER" id="PTHR39160:SF4">
    <property type="entry name" value="RESUSCITATION-PROMOTING FACTOR RPFB"/>
    <property type="match status" value="1"/>
</dbReference>
<dbReference type="RefSeq" id="WP_124798018.1">
    <property type="nucleotide sequence ID" value="NZ_CP034170.1"/>
</dbReference>
<dbReference type="Pfam" id="PF07501">
    <property type="entry name" value="G5"/>
    <property type="match status" value="1"/>
</dbReference>
<evidence type="ECO:0000256" key="5">
    <source>
        <dbReference type="SAM" id="Phobius"/>
    </source>
</evidence>
<evidence type="ECO:0000259" key="6">
    <source>
        <dbReference type="PROSITE" id="PS51109"/>
    </source>
</evidence>
<keyword evidence="5" id="KW-1133">Transmembrane helix</keyword>
<sequence length="410" mass="42687">MTWSTVTLPDQHSNTPAAQAAPSLEGADIATTSPVAKPFWRRLRKPALISAAALTLLLGAGAGTVMAMTKTVTITVDGESQQVKTLAGSVTGALQAAGLTVAEHDSLAPSSDVAITDGSAIAINRGRELTLTIDGKSVTVWTTAKTVDQAMAEIGRYPDDYKLSADRSRPIPLDGLSVTAQTFHAVSTVDGAGVAKNYRTVATTVGALLAEQGIALGPLDTVTPAATSALTDGITVQVTRTTKSRVVVSEALPQLPDSTVDAPDLAVGTNEVIATGAAGSTDVTFEITSVNGKETSRTEVSRATTLEPTGTVTKVGSKLPYEEVGKRVFFHDTEFGVNWDGLAMCESTNNPKAVDPTGSWYGMFQFDFATWATVGGSGNPADAPATEQLMRAKLLYQSRGLEPWLCGWAA</sequence>
<protein>
    <submittedName>
        <fullName evidence="7">DUF348 domain-containing protein</fullName>
    </submittedName>
</protein>
<evidence type="ECO:0000256" key="2">
    <source>
        <dbReference type="ARBA" id="ARBA00022729"/>
    </source>
</evidence>
<dbReference type="SMART" id="SM01208">
    <property type="entry name" value="G5"/>
    <property type="match status" value="1"/>
</dbReference>
<keyword evidence="8" id="KW-1185">Reference proteome</keyword>
<evidence type="ECO:0000313" key="7">
    <source>
        <dbReference type="EMBL" id="AZI57333.1"/>
    </source>
</evidence>
<accession>A0A3G8ZJ83</accession>
<keyword evidence="5" id="KW-0472">Membrane</keyword>
<dbReference type="PANTHER" id="PTHR39160">
    <property type="entry name" value="CELL WALL-BINDING PROTEIN YOCH"/>
    <property type="match status" value="1"/>
</dbReference>
<gene>
    <name evidence="7" type="ORF">EH165_03320</name>
</gene>
<feature type="compositionally biased region" description="Polar residues" evidence="4">
    <location>
        <begin position="1"/>
        <end position="17"/>
    </location>
</feature>
<dbReference type="SUPFAM" id="SSF53955">
    <property type="entry name" value="Lysozyme-like"/>
    <property type="match status" value="1"/>
</dbReference>
<feature type="transmembrane region" description="Helical" evidence="5">
    <location>
        <begin position="47"/>
        <end position="68"/>
    </location>
</feature>
<dbReference type="CDD" id="cd13925">
    <property type="entry name" value="RPF"/>
    <property type="match status" value="1"/>
</dbReference>
<dbReference type="OrthoDB" id="1404170at2"/>
<dbReference type="Pfam" id="PF06737">
    <property type="entry name" value="Transglycosylas"/>
    <property type="match status" value="1"/>
</dbReference>
<dbReference type="InterPro" id="IPR023346">
    <property type="entry name" value="Lysozyme-like_dom_sf"/>
</dbReference>
<keyword evidence="3" id="KW-0378">Hydrolase</keyword>
<evidence type="ECO:0000256" key="3">
    <source>
        <dbReference type="ARBA" id="ARBA00022801"/>
    </source>
</evidence>
<feature type="region of interest" description="Disordered" evidence="4">
    <location>
        <begin position="1"/>
        <end position="22"/>
    </location>
</feature>
<dbReference type="Proteomes" id="UP000268084">
    <property type="component" value="Chromosome"/>
</dbReference>
<dbReference type="InterPro" id="IPR051933">
    <property type="entry name" value="Resuscitation_pf_RpfB"/>
</dbReference>
<dbReference type="AlphaFoldDB" id="A0A3G8ZJ83"/>
<dbReference type="EMBL" id="CP034170">
    <property type="protein sequence ID" value="AZI57333.1"/>
    <property type="molecule type" value="Genomic_DNA"/>
</dbReference>
<dbReference type="Gene3D" id="1.10.530.10">
    <property type="match status" value="1"/>
</dbReference>
<name>A0A3G8ZJ83_9ACTN</name>
<reference evidence="7 8" key="2">
    <citation type="submission" date="2018-12" db="EMBL/GenBank/DDBJ databases">
        <title>Nakamurella antarcticus sp. nov., isolated from Antarctica South Shetland Islands soil.</title>
        <authorList>
            <person name="Peng F."/>
        </authorList>
    </citation>
    <scope>NUCLEOTIDE SEQUENCE [LARGE SCALE GENOMIC DNA]</scope>
    <source>
        <strain evidence="7 8">S14-144</strain>
    </source>
</reference>
<evidence type="ECO:0000256" key="1">
    <source>
        <dbReference type="ARBA" id="ARBA00010830"/>
    </source>
</evidence>
<comment type="similarity">
    <text evidence="1">Belongs to the transglycosylase family. Rpf subfamily.</text>
</comment>
<keyword evidence="2" id="KW-0732">Signal</keyword>
<dbReference type="Gene3D" id="2.20.230.10">
    <property type="entry name" value="Resuscitation-promoting factor rpfb"/>
    <property type="match status" value="1"/>
</dbReference>
<evidence type="ECO:0000313" key="8">
    <source>
        <dbReference type="Proteomes" id="UP000268084"/>
    </source>
</evidence>
<dbReference type="InterPro" id="IPR010618">
    <property type="entry name" value="RPF"/>
</dbReference>
<evidence type="ECO:0000256" key="4">
    <source>
        <dbReference type="SAM" id="MobiDB-lite"/>
    </source>
</evidence>
<keyword evidence="5" id="KW-0812">Transmembrane</keyword>
<feature type="domain" description="G5" evidence="6">
    <location>
        <begin position="238"/>
        <end position="319"/>
    </location>
</feature>
<dbReference type="GO" id="GO:0016787">
    <property type="term" value="F:hydrolase activity"/>
    <property type="evidence" value="ECO:0007669"/>
    <property type="project" value="UniProtKB-KW"/>
</dbReference>
<dbReference type="KEGG" id="nak:EH165_03320"/>
<dbReference type="Pfam" id="PF03990">
    <property type="entry name" value="DUF348"/>
    <property type="match status" value="3"/>
</dbReference>
<reference evidence="7 8" key="1">
    <citation type="submission" date="2018-11" db="EMBL/GenBank/DDBJ databases">
        <authorList>
            <person name="Da X."/>
        </authorList>
    </citation>
    <scope>NUCLEOTIDE SEQUENCE [LARGE SCALE GENOMIC DNA]</scope>
    <source>
        <strain evidence="7 8">S14-144</strain>
    </source>
</reference>